<keyword evidence="5" id="KW-1185">Reference proteome</keyword>
<evidence type="ECO:0000313" key="5">
    <source>
        <dbReference type="Proteomes" id="UP000276776"/>
    </source>
</evidence>
<dbReference type="InterPro" id="IPR013087">
    <property type="entry name" value="Znf_C2H2_type"/>
</dbReference>
<dbReference type="PROSITE" id="PS00028">
    <property type="entry name" value="ZINC_FINGER_C2H2_1"/>
    <property type="match status" value="2"/>
</dbReference>
<dbReference type="InterPro" id="IPR036236">
    <property type="entry name" value="Znf_C2H2_sf"/>
</dbReference>
<proteinExistence type="predicted"/>
<evidence type="ECO:0000259" key="3">
    <source>
        <dbReference type="PROSITE" id="PS50157"/>
    </source>
</evidence>
<evidence type="ECO:0000313" key="6">
    <source>
        <dbReference type="WBParaSite" id="TCLT_0001075001-mRNA-1"/>
    </source>
</evidence>
<reference evidence="4 5" key="2">
    <citation type="submission" date="2018-11" db="EMBL/GenBank/DDBJ databases">
        <authorList>
            <consortium name="Pathogen Informatics"/>
        </authorList>
    </citation>
    <scope>NUCLEOTIDE SEQUENCE [LARGE SCALE GENOMIC DNA]</scope>
</reference>
<name>A0A0N5DC31_THECL</name>
<reference evidence="6" key="1">
    <citation type="submission" date="2017-02" db="UniProtKB">
        <authorList>
            <consortium name="WormBaseParasite"/>
        </authorList>
    </citation>
    <scope>IDENTIFICATION</scope>
</reference>
<gene>
    <name evidence="4" type="ORF">TCLT_LOCUS10732</name>
</gene>
<dbReference type="GO" id="GO:0008270">
    <property type="term" value="F:zinc ion binding"/>
    <property type="evidence" value="ECO:0007669"/>
    <property type="project" value="UniProtKB-KW"/>
</dbReference>
<dbReference type="Pfam" id="PF21816">
    <property type="entry name" value="Zap1_zf1"/>
    <property type="match status" value="1"/>
</dbReference>
<dbReference type="Proteomes" id="UP000276776">
    <property type="component" value="Unassembled WGS sequence"/>
</dbReference>
<protein>
    <submittedName>
        <fullName evidence="6">C2H2-type domain-containing protein</fullName>
    </submittedName>
</protein>
<dbReference type="STRING" id="103827.A0A0N5DC31"/>
<evidence type="ECO:0000313" key="4">
    <source>
        <dbReference type="EMBL" id="VDN08447.1"/>
    </source>
</evidence>
<dbReference type="SMART" id="SM00355">
    <property type="entry name" value="ZnF_C2H2"/>
    <property type="match status" value="2"/>
</dbReference>
<dbReference type="SUPFAM" id="SSF57667">
    <property type="entry name" value="beta-beta-alpha zinc fingers"/>
    <property type="match status" value="1"/>
</dbReference>
<dbReference type="EMBL" id="UYYF01005313">
    <property type="protein sequence ID" value="VDN08447.1"/>
    <property type="molecule type" value="Genomic_DNA"/>
</dbReference>
<accession>A0A0N5DC31</accession>
<feature type="domain" description="C2H2-type" evidence="3">
    <location>
        <begin position="255"/>
        <end position="285"/>
    </location>
</feature>
<evidence type="ECO:0000256" key="1">
    <source>
        <dbReference type="PROSITE-ProRule" id="PRU00042"/>
    </source>
</evidence>
<sequence>MCNTERMSPVSVDSGFDSSFPSSPDCSLDSLICARNMEMTKYCKDFNLKRRPSAVSFISDISQCSLPFCQPSSSSTISQTSSGIITTSSLESTDTKTNENFLFNSCIAEKSVVIASSVRTGQNSEVSSLVTLDDSLELVADYLTESSSTISCTEVLELDLKIRCRWKTCSERFACDNDLYDHVVKTHLKPLRPSDCNSKSNGGGCLQIQTKGRLKNLMCQWGKCKMGLSRGDYQKQFVWLEEHFTTRHAGKAQPYMCLIEGCSSRFTLKRLLEEHLRTGHEKAKVKRGHTEEGDLARLKSCYEWTPLPYYIPNENDFLDKATEEWIVMRLRQYERTNNACFMTREPVAPRGGAAYRKRRRILTFAIEPLKIDPKAYVIPNAIELANAKSLFKNTFIPAKNPKDCVTETKMDTN</sequence>
<dbReference type="AlphaFoldDB" id="A0A0N5DC31"/>
<dbReference type="PROSITE" id="PS50157">
    <property type="entry name" value="ZINC_FINGER_C2H2_2"/>
    <property type="match status" value="1"/>
</dbReference>
<evidence type="ECO:0000256" key="2">
    <source>
        <dbReference type="SAM" id="MobiDB-lite"/>
    </source>
</evidence>
<feature type="region of interest" description="Disordered" evidence="2">
    <location>
        <begin position="1"/>
        <end position="24"/>
    </location>
</feature>
<feature type="compositionally biased region" description="Low complexity" evidence="2">
    <location>
        <begin position="8"/>
        <end position="24"/>
    </location>
</feature>
<organism evidence="6">
    <name type="scientific">Thelazia callipaeda</name>
    <name type="common">Oriental eyeworm</name>
    <name type="synonym">Parasitic nematode</name>
    <dbReference type="NCBI Taxonomy" id="103827"/>
    <lineage>
        <taxon>Eukaryota</taxon>
        <taxon>Metazoa</taxon>
        <taxon>Ecdysozoa</taxon>
        <taxon>Nematoda</taxon>
        <taxon>Chromadorea</taxon>
        <taxon>Rhabditida</taxon>
        <taxon>Spirurina</taxon>
        <taxon>Spiruromorpha</taxon>
        <taxon>Thelazioidea</taxon>
        <taxon>Thelaziidae</taxon>
        <taxon>Thelazia</taxon>
    </lineage>
</organism>
<dbReference type="WBParaSite" id="TCLT_0001075001-mRNA-1">
    <property type="protein sequence ID" value="TCLT_0001075001-mRNA-1"/>
    <property type="gene ID" value="TCLT_0001075001"/>
</dbReference>
<keyword evidence="1" id="KW-0862">Zinc</keyword>
<dbReference type="OMA" id="TEEWIVM"/>
<keyword evidence="1" id="KW-0479">Metal-binding</keyword>
<keyword evidence="1" id="KW-0863">Zinc-finger</keyword>
<dbReference type="OrthoDB" id="9984614at2759"/>
<dbReference type="InterPro" id="IPR048420">
    <property type="entry name" value="Zap1-like_Znf1"/>
</dbReference>
<dbReference type="Gene3D" id="3.30.160.60">
    <property type="entry name" value="Classic Zinc Finger"/>
    <property type="match status" value="2"/>
</dbReference>